<feature type="region of interest" description="Disordered" evidence="1">
    <location>
        <begin position="1"/>
        <end position="38"/>
    </location>
</feature>
<reference evidence="2" key="1">
    <citation type="submission" date="2022-06" db="EMBL/GenBank/DDBJ databases">
        <title>Genome Sequence of Candolleomyces eurysporus.</title>
        <authorList>
            <person name="Buettner E."/>
        </authorList>
    </citation>
    <scope>NUCLEOTIDE SEQUENCE</scope>
    <source>
        <strain evidence="2">VTCC 930004</strain>
    </source>
</reference>
<proteinExistence type="predicted"/>
<keyword evidence="3" id="KW-1185">Reference proteome</keyword>
<dbReference type="Proteomes" id="UP001140091">
    <property type="component" value="Unassembled WGS sequence"/>
</dbReference>
<dbReference type="OrthoDB" id="3048530at2759"/>
<dbReference type="CDD" id="cd00303">
    <property type="entry name" value="retropepsin_like"/>
    <property type="match status" value="1"/>
</dbReference>
<dbReference type="Gene3D" id="2.40.70.10">
    <property type="entry name" value="Acid Proteases"/>
    <property type="match status" value="1"/>
</dbReference>
<evidence type="ECO:0000313" key="3">
    <source>
        <dbReference type="Proteomes" id="UP001140091"/>
    </source>
</evidence>
<feature type="compositionally biased region" description="Polar residues" evidence="1">
    <location>
        <begin position="24"/>
        <end position="38"/>
    </location>
</feature>
<dbReference type="EMBL" id="JANBPK010001176">
    <property type="protein sequence ID" value="KAJ2925474.1"/>
    <property type="molecule type" value="Genomic_DNA"/>
</dbReference>
<evidence type="ECO:0000313" key="2">
    <source>
        <dbReference type="EMBL" id="KAJ2925474.1"/>
    </source>
</evidence>
<dbReference type="SUPFAM" id="SSF50630">
    <property type="entry name" value="Acid proteases"/>
    <property type="match status" value="1"/>
</dbReference>
<evidence type="ECO:0000256" key="1">
    <source>
        <dbReference type="SAM" id="MobiDB-lite"/>
    </source>
</evidence>
<evidence type="ECO:0008006" key="4">
    <source>
        <dbReference type="Google" id="ProtNLM"/>
    </source>
</evidence>
<organism evidence="2 3">
    <name type="scientific">Candolleomyces eurysporus</name>
    <dbReference type="NCBI Taxonomy" id="2828524"/>
    <lineage>
        <taxon>Eukaryota</taxon>
        <taxon>Fungi</taxon>
        <taxon>Dikarya</taxon>
        <taxon>Basidiomycota</taxon>
        <taxon>Agaricomycotina</taxon>
        <taxon>Agaricomycetes</taxon>
        <taxon>Agaricomycetidae</taxon>
        <taxon>Agaricales</taxon>
        <taxon>Agaricineae</taxon>
        <taxon>Psathyrellaceae</taxon>
        <taxon>Candolleomyces</taxon>
    </lineage>
</organism>
<accession>A0A9W8J133</accession>
<sequence length="362" mass="40849">MVPPLRTKPLAPFGEQLREEARTTRPTSSPLPVLEKNQSYRNRAPIEDEEALRRIVEELINTKFTTSLKDLASVSAPAREYLKKLITRRKVAREEGKASDLEYQIISLIDLVSQSQEEKIVQFLNLLDSDEIREEETEVRELDPEPEPVVVNTFVQLEDLPRAEVFCAKDLPGIPDGAFVMTDPVEQYLHSLAEGEEPRPILVARESVALRTVFPLIHKSARAEVLLDTGSQICSMDADVARNLGIAWDPDIVIHLQSANRTVEKTLGLAKNIEFDFGGVLAYIQLHIIRRPAYSVLLGRPFDVAMSSEVSNKTNGDQFLTLKDPNTGKRLTIPTFAKGKPPPHIQKELWNQEERNFRASRI</sequence>
<dbReference type="AlphaFoldDB" id="A0A9W8J133"/>
<feature type="non-terminal residue" evidence="2">
    <location>
        <position position="362"/>
    </location>
</feature>
<dbReference type="InterPro" id="IPR021109">
    <property type="entry name" value="Peptidase_aspartic_dom_sf"/>
</dbReference>
<protein>
    <recommendedName>
        <fullName evidence="4">Peptidase A2 domain-containing protein</fullName>
    </recommendedName>
</protein>
<comment type="caution">
    <text evidence="2">The sequence shown here is derived from an EMBL/GenBank/DDBJ whole genome shotgun (WGS) entry which is preliminary data.</text>
</comment>
<name>A0A9W8J133_9AGAR</name>
<gene>
    <name evidence="2" type="ORF">H1R20_g11622</name>
</gene>